<gene>
    <name evidence="2" type="ORF">MM415B00684_0017</name>
    <name evidence="1" type="ORF">TM448A00447_0023</name>
    <name evidence="3" type="ORF">TM448B00974_0021</name>
</gene>
<dbReference type="PANTHER" id="PTHR37909:SF1">
    <property type="entry name" value="S-ADENOSYL-L-METHIONINE-DEPENDENT METHYLTRANSFERASES SUPERFAMILY PROTEIN"/>
    <property type="match status" value="1"/>
</dbReference>
<dbReference type="AlphaFoldDB" id="A0A6H1ZF48"/>
<dbReference type="EMBL" id="MT141485">
    <property type="protein sequence ID" value="QJA62908.1"/>
    <property type="molecule type" value="Genomic_DNA"/>
</dbReference>
<dbReference type="Gene3D" id="3.40.50.150">
    <property type="entry name" value="Vaccinia Virus protein VP39"/>
    <property type="match status" value="1"/>
</dbReference>
<reference evidence="1" key="1">
    <citation type="submission" date="2020-03" db="EMBL/GenBank/DDBJ databases">
        <title>The deep terrestrial virosphere.</title>
        <authorList>
            <person name="Holmfeldt K."/>
            <person name="Nilsson E."/>
            <person name="Simone D."/>
            <person name="Lopez-Fernandez M."/>
            <person name="Wu X."/>
            <person name="de Brujin I."/>
            <person name="Lundin D."/>
            <person name="Andersson A."/>
            <person name="Bertilsson S."/>
            <person name="Dopson M."/>
        </authorList>
    </citation>
    <scope>NUCLEOTIDE SEQUENCE</scope>
    <source>
        <strain evidence="2">MM415B00684</strain>
        <strain evidence="1">TM448A00447</strain>
        <strain evidence="3">TM448B00974</strain>
    </source>
</reference>
<evidence type="ECO:0000313" key="2">
    <source>
        <dbReference type="EMBL" id="QJA62908.1"/>
    </source>
</evidence>
<dbReference type="EMBL" id="MT144682">
    <property type="protein sequence ID" value="QJH97331.1"/>
    <property type="molecule type" value="Genomic_DNA"/>
</dbReference>
<organism evidence="1">
    <name type="scientific">viral metagenome</name>
    <dbReference type="NCBI Taxonomy" id="1070528"/>
    <lineage>
        <taxon>unclassified sequences</taxon>
        <taxon>metagenomes</taxon>
        <taxon>organismal metagenomes</taxon>
    </lineage>
</organism>
<sequence length="177" mass="19894">MKLPHRVALLGIVRKGGAGAEIGVFRARFSECMLEITRPKILYLFDAWRKLPGMLPTMTNEWHRGNLYRVMESMRAHVAAGVVRPVCCLSSEAPKYVPDGSLDWVYIDADHSYASCLADLCAWWSKVKPGGHVMGHDYHEKREPGVPKAVAEFRARHGLPAPGVTEDPIPSYWWVKP</sequence>
<accession>A0A6H1ZF48</accession>
<dbReference type="Pfam" id="PF13578">
    <property type="entry name" value="Methyltransf_24"/>
    <property type="match status" value="1"/>
</dbReference>
<dbReference type="EMBL" id="MT144014">
    <property type="protein sequence ID" value="QJA46546.1"/>
    <property type="molecule type" value="Genomic_DNA"/>
</dbReference>
<keyword evidence="1" id="KW-0489">Methyltransferase</keyword>
<keyword evidence="1" id="KW-0808">Transferase</keyword>
<protein>
    <submittedName>
        <fullName evidence="1">Putative methyltransferase</fullName>
    </submittedName>
</protein>
<proteinExistence type="predicted"/>
<dbReference type="PANTHER" id="PTHR37909">
    <property type="entry name" value="S-ADENOSYL-L-METHIONINE-DEPENDENT METHYLTRANSFERASES SUPERFAMILY PROTEIN"/>
    <property type="match status" value="1"/>
</dbReference>
<dbReference type="InterPro" id="IPR029063">
    <property type="entry name" value="SAM-dependent_MTases_sf"/>
</dbReference>
<name>A0A6H1ZF48_9ZZZZ</name>
<dbReference type="GO" id="GO:0032259">
    <property type="term" value="P:methylation"/>
    <property type="evidence" value="ECO:0007669"/>
    <property type="project" value="UniProtKB-KW"/>
</dbReference>
<evidence type="ECO:0000313" key="3">
    <source>
        <dbReference type="EMBL" id="QJH97331.1"/>
    </source>
</evidence>
<dbReference type="GO" id="GO:0008168">
    <property type="term" value="F:methyltransferase activity"/>
    <property type="evidence" value="ECO:0007669"/>
    <property type="project" value="UniProtKB-KW"/>
</dbReference>
<evidence type="ECO:0000313" key="1">
    <source>
        <dbReference type="EMBL" id="QJA46546.1"/>
    </source>
</evidence>
<dbReference type="SUPFAM" id="SSF53335">
    <property type="entry name" value="S-adenosyl-L-methionine-dependent methyltransferases"/>
    <property type="match status" value="1"/>
</dbReference>